<reference evidence="2 3" key="1">
    <citation type="submission" date="2018-01" db="EMBL/GenBank/DDBJ databases">
        <title>Whole genome sequencing of Histamine producing bacteria.</title>
        <authorList>
            <person name="Butler K."/>
        </authorList>
    </citation>
    <scope>NUCLEOTIDE SEQUENCE [LARGE SCALE GENOMIC DNA]</scope>
    <source>
        <strain evidence="2 3">DSM 100436</strain>
    </source>
</reference>
<dbReference type="InterPro" id="IPR011330">
    <property type="entry name" value="Glyco_hydro/deAcase_b/a-brl"/>
</dbReference>
<keyword evidence="3" id="KW-1185">Reference proteome</keyword>
<proteinExistence type="predicted"/>
<dbReference type="SUPFAM" id="SSF88713">
    <property type="entry name" value="Glycoside hydrolase/deacetylase"/>
    <property type="match status" value="1"/>
</dbReference>
<evidence type="ECO:0000313" key="2">
    <source>
        <dbReference type="EMBL" id="PSW21215.1"/>
    </source>
</evidence>
<dbReference type="PANTHER" id="PTHR47561:SF1">
    <property type="entry name" value="POLYSACCHARIDE DEACETYLASE FAMILY PROTEIN (AFU_ORTHOLOGUE AFUA_6G05030)"/>
    <property type="match status" value="1"/>
</dbReference>
<comment type="caution">
    <text evidence="2">The sequence shown here is derived from an EMBL/GenBank/DDBJ whole genome shotgun (WGS) entry which is preliminary data.</text>
</comment>
<dbReference type="Gene3D" id="3.20.20.370">
    <property type="entry name" value="Glycoside hydrolase/deacetylase"/>
    <property type="match status" value="1"/>
</dbReference>
<name>A0A2T3NY51_9GAMM</name>
<dbReference type="InterPro" id="IPR014344">
    <property type="entry name" value="XrtA_polysacc_deacetyl"/>
</dbReference>
<dbReference type="GO" id="GO:0016810">
    <property type="term" value="F:hydrolase activity, acting on carbon-nitrogen (but not peptide) bonds"/>
    <property type="evidence" value="ECO:0007669"/>
    <property type="project" value="InterPro"/>
</dbReference>
<accession>A0A2T3NY51</accession>
<dbReference type="AlphaFoldDB" id="A0A2T3NY51"/>
<dbReference type="InterPro" id="IPR002509">
    <property type="entry name" value="NODB_dom"/>
</dbReference>
<dbReference type="InterPro" id="IPR045235">
    <property type="entry name" value="PuuE_HpPgdA-like"/>
</dbReference>
<dbReference type="Pfam" id="PF01522">
    <property type="entry name" value="Polysacc_deac_1"/>
    <property type="match status" value="1"/>
</dbReference>
<dbReference type="PROSITE" id="PS51677">
    <property type="entry name" value="NODB"/>
    <property type="match status" value="1"/>
</dbReference>
<dbReference type="InterPro" id="IPR022560">
    <property type="entry name" value="DUF3473"/>
</dbReference>
<dbReference type="NCBIfam" id="TIGR03006">
    <property type="entry name" value="pepcterm_polyde"/>
    <property type="match status" value="1"/>
</dbReference>
<gene>
    <name evidence="2" type="ORF">C9I98_04480</name>
</gene>
<dbReference type="EMBL" id="PYMA01000002">
    <property type="protein sequence ID" value="PSW21215.1"/>
    <property type="molecule type" value="Genomic_DNA"/>
</dbReference>
<dbReference type="PANTHER" id="PTHR47561">
    <property type="entry name" value="POLYSACCHARIDE DEACETYLASE FAMILY PROTEIN (AFU_ORTHOLOGUE AFUA_6G05030)"/>
    <property type="match status" value="1"/>
</dbReference>
<evidence type="ECO:0000313" key="3">
    <source>
        <dbReference type="Proteomes" id="UP000241771"/>
    </source>
</evidence>
<evidence type="ECO:0000259" key="1">
    <source>
        <dbReference type="PROSITE" id="PS51677"/>
    </source>
</evidence>
<dbReference type="CDD" id="cd10941">
    <property type="entry name" value="CE4_PuuE_HpPgdA_like_2"/>
    <property type="match status" value="1"/>
</dbReference>
<dbReference type="RefSeq" id="WP_081879065.1">
    <property type="nucleotide sequence ID" value="NZ_JGVO01000954.1"/>
</dbReference>
<dbReference type="OrthoDB" id="9784220at2"/>
<feature type="domain" description="NodB homology" evidence="1">
    <location>
        <begin position="39"/>
        <end position="314"/>
    </location>
</feature>
<protein>
    <submittedName>
        <fullName evidence="2">DUF3473 domain-containing protein</fullName>
    </submittedName>
</protein>
<organism evidence="2 3">
    <name type="scientific">Photobacterium sanctipauli</name>
    <dbReference type="NCBI Taxonomy" id="1342794"/>
    <lineage>
        <taxon>Bacteria</taxon>
        <taxon>Pseudomonadati</taxon>
        <taxon>Pseudomonadota</taxon>
        <taxon>Gammaproteobacteria</taxon>
        <taxon>Vibrionales</taxon>
        <taxon>Vibrionaceae</taxon>
        <taxon>Photobacterium</taxon>
    </lineage>
</organism>
<dbReference type="Pfam" id="PF11959">
    <property type="entry name" value="DUF3473"/>
    <property type="match status" value="1"/>
</dbReference>
<dbReference type="GO" id="GO:0005975">
    <property type="term" value="P:carbohydrate metabolic process"/>
    <property type="evidence" value="ECO:0007669"/>
    <property type="project" value="InterPro"/>
</dbReference>
<dbReference type="Proteomes" id="UP000241771">
    <property type="component" value="Unassembled WGS sequence"/>
</dbReference>
<sequence length="314" mass="36046">MAGNSANITNKPSQITNAMTIDVEDYYHVAALSSVIKREQWGKTYPIRVEQSTQRILQLLEQHQTKATFFILGWVAQACPSLVREIAAQGHEVASHGYAHQQANKQTKDVFRDDVAKSKALIESLTGKEVIGYRAPSFSIDTSNPWAFEVLQELGFLYTSSTYPVKHDLYGVPNWPRFMHSRPEGILEIPIPTLTKFGRNIPIGGGGYFRFYPYQLSRYLIQSYINETGQPYSFYFHPWEIDPNQPRVKGISRKSQFRHYLNLHKMEQRLVQLLKDFEWNSMCNVYQISRQEGNGTAIDTEVNAERALCMGQVR</sequence>